<accession>A0A6M3IRT6</accession>
<dbReference type="EMBL" id="MT142046">
    <property type="protein sequence ID" value="QJA73699.1"/>
    <property type="molecule type" value="Genomic_DNA"/>
</dbReference>
<organism evidence="1">
    <name type="scientific">viral metagenome</name>
    <dbReference type="NCBI Taxonomy" id="1070528"/>
    <lineage>
        <taxon>unclassified sequences</taxon>
        <taxon>metagenomes</taxon>
        <taxon>organismal metagenomes</taxon>
    </lineage>
</organism>
<evidence type="ECO:0000313" key="1">
    <source>
        <dbReference type="EMBL" id="QJA60266.1"/>
    </source>
</evidence>
<evidence type="ECO:0000313" key="2">
    <source>
        <dbReference type="EMBL" id="QJA73699.1"/>
    </source>
</evidence>
<dbReference type="EMBL" id="MT141402">
    <property type="protein sequence ID" value="QJA60266.1"/>
    <property type="molecule type" value="Genomic_DNA"/>
</dbReference>
<dbReference type="AlphaFoldDB" id="A0A6M3IRT6"/>
<sequence>MELEVRKSGSLASIKQGEQDGILVTHVSGKYVEAALAGRLFSVANQAAVTTTAALATTWTGLGVCNPTGSGKNLIIHEFGWALSVVGPDDGIVGLMSSDDTGFAAALTAKAAMNGRGASVARCDDGATIATPILERVCGTIGTGATTVQISVPQSIYQIAGSIILPPGRSIMTYTTTATTAAAVFFFLWEEVSI</sequence>
<proteinExistence type="predicted"/>
<reference evidence="1" key="1">
    <citation type="submission" date="2020-03" db="EMBL/GenBank/DDBJ databases">
        <title>The deep terrestrial virosphere.</title>
        <authorList>
            <person name="Holmfeldt K."/>
            <person name="Nilsson E."/>
            <person name="Simone D."/>
            <person name="Lopez-Fernandez M."/>
            <person name="Wu X."/>
            <person name="de Brujin I."/>
            <person name="Lundin D."/>
            <person name="Andersson A."/>
            <person name="Bertilsson S."/>
            <person name="Dopson M."/>
        </authorList>
    </citation>
    <scope>NUCLEOTIDE SEQUENCE</scope>
    <source>
        <strain evidence="2">MM415A02275</strain>
        <strain evidence="1">MM415B01144</strain>
    </source>
</reference>
<name>A0A6M3IRT6_9ZZZZ</name>
<protein>
    <submittedName>
        <fullName evidence="1">Uncharacterized protein</fullName>
    </submittedName>
</protein>
<gene>
    <name evidence="2" type="ORF">MM415A02275_0004</name>
    <name evidence="1" type="ORF">MM415B01144_0013</name>
</gene>